<proteinExistence type="predicted"/>
<organism evidence="1 2">
    <name type="scientific">Snodgrassella alvi</name>
    <dbReference type="NCBI Taxonomy" id="1196083"/>
    <lineage>
        <taxon>Bacteria</taxon>
        <taxon>Pseudomonadati</taxon>
        <taxon>Pseudomonadota</taxon>
        <taxon>Betaproteobacteria</taxon>
        <taxon>Neisseriales</taxon>
        <taxon>Neisseriaceae</taxon>
        <taxon>Snodgrassella</taxon>
    </lineage>
</organism>
<protein>
    <submittedName>
        <fullName evidence="1">Uncharacterized protein</fullName>
    </submittedName>
</protein>
<dbReference type="AlphaFoldDB" id="A0A2N9WTG8"/>
<sequence>MKKIIIGLDMDIIPGRSIGGISLGDNDKDIIECINNKYVIEKYSFNNQLGSYALYKIHNGAISFTSDEQGVIIALWCEPPYKGSYKRKLYPGITALELKKISKTQEIIKGYLVIDKNFFIYL</sequence>
<gene>
    <name evidence="1" type="ORF">BGI32_06875</name>
</gene>
<dbReference type="RefSeq" id="WP_100113719.1">
    <property type="nucleotide sequence ID" value="NZ_MDVB01000078.1"/>
</dbReference>
<dbReference type="Proteomes" id="UP000231293">
    <property type="component" value="Unassembled WGS sequence"/>
</dbReference>
<reference evidence="1 2" key="1">
    <citation type="journal article" date="2017" name="MBio">
        <title>Type VI secretion-mediated competition in the bee gut microbiome.</title>
        <authorList>
            <person name="Steele M.I."/>
            <person name="Kwong W.K."/>
            <person name="Powell J.E."/>
            <person name="Whiteley M."/>
            <person name="Moran N.A."/>
        </authorList>
    </citation>
    <scope>NUCLEOTIDE SEQUENCE [LARGE SCALE GENOMIC DNA]</scope>
    <source>
        <strain evidence="1 2">App2-2</strain>
    </source>
</reference>
<dbReference type="EMBL" id="MDVB01000078">
    <property type="protein sequence ID" value="PIT14827.1"/>
    <property type="molecule type" value="Genomic_DNA"/>
</dbReference>
<comment type="caution">
    <text evidence="1">The sequence shown here is derived from an EMBL/GenBank/DDBJ whole genome shotgun (WGS) entry which is preliminary data.</text>
</comment>
<accession>A0A2N9WTG8</accession>
<evidence type="ECO:0000313" key="1">
    <source>
        <dbReference type="EMBL" id="PIT14827.1"/>
    </source>
</evidence>
<evidence type="ECO:0000313" key="2">
    <source>
        <dbReference type="Proteomes" id="UP000231293"/>
    </source>
</evidence>
<name>A0A2N9WTG8_9NEIS</name>